<feature type="transmembrane region" description="Helical" evidence="1">
    <location>
        <begin position="27"/>
        <end position="45"/>
    </location>
</feature>
<reference evidence="3" key="1">
    <citation type="submission" date="2016-03" db="EMBL/GenBank/DDBJ databases">
        <title>Complete genome sequence of the type strain Actinoalloteichus hymeniacidonis DSM 45092.</title>
        <authorList>
            <person name="Schaffert L."/>
            <person name="Albersmeier A."/>
            <person name="Winkler A."/>
            <person name="Kalinowski J."/>
            <person name="Zotchev S."/>
            <person name="Ruckert C."/>
        </authorList>
    </citation>
    <scope>NUCLEOTIDE SEQUENCE [LARGE SCALE GENOMIC DNA]</scope>
    <source>
        <strain evidence="3">HPA177(T) (DSM 45092(T))</strain>
    </source>
</reference>
<name>A0AAC9MWN6_9PSEU</name>
<keyword evidence="1" id="KW-0812">Transmembrane</keyword>
<proteinExistence type="predicted"/>
<dbReference type="EMBL" id="CP014859">
    <property type="protein sequence ID" value="AOS61319.1"/>
    <property type="molecule type" value="Genomic_DNA"/>
</dbReference>
<dbReference type="KEGG" id="ahm:TL08_02405"/>
<feature type="transmembrane region" description="Helical" evidence="1">
    <location>
        <begin position="126"/>
        <end position="145"/>
    </location>
</feature>
<dbReference type="Proteomes" id="UP000095210">
    <property type="component" value="Chromosome"/>
</dbReference>
<keyword evidence="1" id="KW-0472">Membrane</keyword>
<keyword evidence="3" id="KW-1185">Reference proteome</keyword>
<dbReference type="AlphaFoldDB" id="A0AAC9MWN6"/>
<protein>
    <submittedName>
        <fullName evidence="2">Uncharacterized protein</fullName>
    </submittedName>
</protein>
<evidence type="ECO:0000313" key="2">
    <source>
        <dbReference type="EMBL" id="AOS61319.1"/>
    </source>
</evidence>
<accession>A0AAC9MWN6</accession>
<gene>
    <name evidence="2" type="ORF">TL08_02405</name>
</gene>
<feature type="transmembrane region" description="Helical" evidence="1">
    <location>
        <begin position="102"/>
        <end position="120"/>
    </location>
</feature>
<feature type="transmembrane region" description="Helical" evidence="1">
    <location>
        <begin position="71"/>
        <end position="95"/>
    </location>
</feature>
<evidence type="ECO:0000256" key="1">
    <source>
        <dbReference type="SAM" id="Phobius"/>
    </source>
</evidence>
<sequence>MPSYPTSSASDPAEQAAIVPKEVRISFWIWVGTAVLMLASVFSLLDDRERVTSQTLEQMGGELSREEAEQVVSMAFTMIFVMYGIVALLFLLFAFKAKAGRNWARIALTVVAALNLMAFLGPNSTHVLSVVSVLVSGVAVALLWMPNSREYFAQAKRRP</sequence>
<keyword evidence="1" id="KW-1133">Transmembrane helix</keyword>
<evidence type="ECO:0000313" key="3">
    <source>
        <dbReference type="Proteomes" id="UP000095210"/>
    </source>
</evidence>
<organism evidence="2 3">
    <name type="scientific">Actinoalloteichus hymeniacidonis</name>
    <dbReference type="NCBI Taxonomy" id="340345"/>
    <lineage>
        <taxon>Bacteria</taxon>
        <taxon>Bacillati</taxon>
        <taxon>Actinomycetota</taxon>
        <taxon>Actinomycetes</taxon>
        <taxon>Pseudonocardiales</taxon>
        <taxon>Pseudonocardiaceae</taxon>
        <taxon>Actinoalloteichus</taxon>
    </lineage>
</organism>